<gene>
    <name evidence="2" type="ORF">RZS28_05965</name>
</gene>
<keyword evidence="1" id="KW-0812">Transmembrane</keyword>
<evidence type="ECO:0000256" key="1">
    <source>
        <dbReference type="SAM" id="Phobius"/>
    </source>
</evidence>
<accession>A0ABZ0HWR7</accession>
<keyword evidence="1" id="KW-1133">Transmembrane helix</keyword>
<keyword evidence="1" id="KW-0472">Membrane</keyword>
<keyword evidence="3" id="KW-1185">Reference proteome</keyword>
<dbReference type="Proteomes" id="UP001626536">
    <property type="component" value="Chromosome"/>
</dbReference>
<evidence type="ECO:0000313" key="2">
    <source>
        <dbReference type="EMBL" id="WOJ90829.1"/>
    </source>
</evidence>
<feature type="transmembrane region" description="Helical" evidence="1">
    <location>
        <begin position="6"/>
        <end position="21"/>
    </location>
</feature>
<feature type="transmembrane region" description="Helical" evidence="1">
    <location>
        <begin position="28"/>
        <end position="45"/>
    </location>
</feature>
<dbReference type="RefSeq" id="WP_407340415.1">
    <property type="nucleotide sequence ID" value="NZ_CP136862.1"/>
</dbReference>
<reference evidence="2 3" key="1">
    <citation type="submission" date="2023-10" db="EMBL/GenBank/DDBJ databases">
        <title>Novel methanotroph of the genus Methylocapsa from a subarctic wetland.</title>
        <authorList>
            <person name="Belova S.E."/>
            <person name="Oshkin I.Y."/>
            <person name="Miroshnikov K."/>
            <person name="Dedysh S.N."/>
        </authorList>
    </citation>
    <scope>NUCLEOTIDE SEQUENCE [LARGE SCALE GENOMIC DNA]</scope>
    <source>
        <strain evidence="2 3">RX1</strain>
    </source>
</reference>
<protein>
    <submittedName>
        <fullName evidence="2">Uncharacterized protein</fullName>
    </submittedName>
</protein>
<name>A0ABZ0HWR7_9HYPH</name>
<dbReference type="EMBL" id="CP136862">
    <property type="protein sequence ID" value="WOJ90829.1"/>
    <property type="molecule type" value="Genomic_DNA"/>
</dbReference>
<organism evidence="2 3">
    <name type="scientific">Methylocapsa polymorpha</name>
    <dbReference type="NCBI Taxonomy" id="3080828"/>
    <lineage>
        <taxon>Bacteria</taxon>
        <taxon>Pseudomonadati</taxon>
        <taxon>Pseudomonadota</taxon>
        <taxon>Alphaproteobacteria</taxon>
        <taxon>Hyphomicrobiales</taxon>
        <taxon>Beijerinckiaceae</taxon>
        <taxon>Methylocapsa</taxon>
    </lineage>
</organism>
<evidence type="ECO:0000313" key="3">
    <source>
        <dbReference type="Proteomes" id="UP001626536"/>
    </source>
</evidence>
<sequence>MDGLTLFGLIAVCAMLATYALEERSPWFILGFALACCLGSIYGFLQGAWPFGLVEAIWSLVALRRWVVVRRKGARISPKEDAPI</sequence>
<proteinExistence type="predicted"/>